<dbReference type="HOGENOM" id="CLU_093900_0_0_1"/>
<evidence type="ECO:0000256" key="5">
    <source>
        <dbReference type="ARBA" id="ARBA00022824"/>
    </source>
</evidence>
<feature type="compositionally biased region" description="Basic and acidic residues" evidence="10">
    <location>
        <begin position="8"/>
        <end position="21"/>
    </location>
</feature>
<organism evidence="12 13">
    <name type="scientific">Candida tropicalis (strain ATCC MYA-3404 / T1)</name>
    <name type="common">Yeast</name>
    <dbReference type="NCBI Taxonomy" id="294747"/>
    <lineage>
        <taxon>Eukaryota</taxon>
        <taxon>Fungi</taxon>
        <taxon>Dikarya</taxon>
        <taxon>Ascomycota</taxon>
        <taxon>Saccharomycotina</taxon>
        <taxon>Pichiomycetes</taxon>
        <taxon>Debaryomycetaceae</taxon>
        <taxon>Candida/Lodderomyces clade</taxon>
        <taxon>Candida</taxon>
    </lineage>
</organism>
<comment type="subcellular location">
    <subcellularLocation>
        <location evidence="1">Endoplasmic reticulum membrane</location>
        <topology evidence="1">Single-pass type IV membrane protein</topology>
    </subcellularLocation>
</comment>
<dbReference type="EMBL" id="GG692397">
    <property type="protein sequence ID" value="EER33969.1"/>
    <property type="molecule type" value="Genomic_DNA"/>
</dbReference>
<sequence>MVLRNAKTNRERERGKVDKKTGSQKASISLQHINFACHSLTHTKPMTSISTIQTVLNQASSDLHSLDIPTLIDLPTYIPKSSPYITHLKLVQIQNALSRLDQDLNKFQRNKLYNNLRTQLNNVYISELDEKLYIVSKLIEKYDKANSPESESNEINEKEVEDEVVVVKEEDLSSLRRRLLSSSSSKLDEKDTTKLNEYHESLQDDILNELNELTANLKSSAITLSSKILGEDLNILNETNENIIKNSQLFKVIDENLNHYLLNKTGGKISIWFLLKCAVGLLIGFIIMLIFITIVPRIR</sequence>
<evidence type="ECO:0000256" key="2">
    <source>
        <dbReference type="ARBA" id="ARBA00007891"/>
    </source>
</evidence>
<evidence type="ECO:0000256" key="9">
    <source>
        <dbReference type="ARBA" id="ARBA00023136"/>
    </source>
</evidence>
<proteinExistence type="inferred from homology"/>
<reference evidence="12 13" key="1">
    <citation type="journal article" date="2009" name="Nature">
        <title>Evolution of pathogenicity and sexual reproduction in eight Candida genomes.</title>
        <authorList>
            <person name="Butler G."/>
            <person name="Rasmussen M.D."/>
            <person name="Lin M.F."/>
            <person name="Santos M.A."/>
            <person name="Sakthikumar S."/>
            <person name="Munro C.A."/>
            <person name="Rheinbay E."/>
            <person name="Grabherr M."/>
            <person name="Forche A."/>
            <person name="Reedy J.L."/>
            <person name="Agrafioti I."/>
            <person name="Arnaud M.B."/>
            <person name="Bates S."/>
            <person name="Brown A.J."/>
            <person name="Brunke S."/>
            <person name="Costanzo M.C."/>
            <person name="Fitzpatrick D.A."/>
            <person name="de Groot P.W."/>
            <person name="Harris D."/>
            <person name="Hoyer L.L."/>
            <person name="Hube B."/>
            <person name="Klis F.M."/>
            <person name="Kodira C."/>
            <person name="Lennard N."/>
            <person name="Logue M.E."/>
            <person name="Martin R."/>
            <person name="Neiman A.M."/>
            <person name="Nikolaou E."/>
            <person name="Quail M.A."/>
            <person name="Quinn J."/>
            <person name="Santos M.C."/>
            <person name="Schmitzberger F.F."/>
            <person name="Sherlock G."/>
            <person name="Shah P."/>
            <person name="Silverstein K.A."/>
            <person name="Skrzypek M.S."/>
            <person name="Soll D."/>
            <person name="Staggs R."/>
            <person name="Stansfield I."/>
            <person name="Stumpf M.P."/>
            <person name="Sudbery P.E."/>
            <person name="Srikantha T."/>
            <person name="Zeng Q."/>
            <person name="Berman J."/>
            <person name="Berriman M."/>
            <person name="Heitman J."/>
            <person name="Gow N.A."/>
            <person name="Lorenz M.C."/>
            <person name="Birren B.W."/>
            <person name="Kellis M."/>
            <person name="Cuomo C.A."/>
        </authorList>
    </citation>
    <scope>NUCLEOTIDE SEQUENCE [LARGE SCALE GENOMIC DNA]</scope>
    <source>
        <strain evidence="13">ATCC MYA-3404 / T1</strain>
    </source>
</reference>
<dbReference type="KEGG" id="ctp:CTRG_02787"/>
<feature type="transmembrane region" description="Helical" evidence="11">
    <location>
        <begin position="271"/>
        <end position="295"/>
    </location>
</feature>
<dbReference type="GeneID" id="8298350"/>
<name>C5M8R5_CANTT</name>
<keyword evidence="9 11" id="KW-0472">Membrane</keyword>
<dbReference type="Proteomes" id="UP000002037">
    <property type="component" value="Unassembled WGS sequence"/>
</dbReference>
<evidence type="ECO:0000256" key="4">
    <source>
        <dbReference type="ARBA" id="ARBA00022692"/>
    </source>
</evidence>
<keyword evidence="5" id="KW-0256">Endoplasmic reticulum</keyword>
<keyword evidence="7" id="KW-0653">Protein transport</keyword>
<dbReference type="AlphaFoldDB" id="C5M8R5"/>
<dbReference type="RefSeq" id="XP_002548490.1">
    <property type="nucleotide sequence ID" value="XM_002548444.1"/>
</dbReference>
<evidence type="ECO:0000256" key="8">
    <source>
        <dbReference type="ARBA" id="ARBA00022989"/>
    </source>
</evidence>
<dbReference type="InterPro" id="IPR019150">
    <property type="entry name" value="Vesicle_transport_protein_Use1"/>
</dbReference>
<evidence type="ECO:0000256" key="7">
    <source>
        <dbReference type="ARBA" id="ARBA00022927"/>
    </source>
</evidence>
<dbReference type="VEuPathDB" id="FungiDB:CTRG_02787"/>
<evidence type="ECO:0000313" key="13">
    <source>
        <dbReference type="Proteomes" id="UP000002037"/>
    </source>
</evidence>
<evidence type="ECO:0000256" key="3">
    <source>
        <dbReference type="ARBA" id="ARBA00022448"/>
    </source>
</evidence>
<keyword evidence="13" id="KW-1185">Reference proteome</keyword>
<keyword evidence="6" id="KW-0931">ER-Golgi transport</keyword>
<comment type="similarity">
    <text evidence="2">Belongs to the USE1 family.</text>
</comment>
<protein>
    <submittedName>
        <fullName evidence="12">Uncharacterized protein</fullName>
    </submittedName>
</protein>
<dbReference type="eggNOG" id="ENOG502SZ4C">
    <property type="taxonomic scope" value="Eukaryota"/>
</dbReference>
<evidence type="ECO:0000313" key="12">
    <source>
        <dbReference type="EMBL" id="EER33969.1"/>
    </source>
</evidence>
<dbReference type="OrthoDB" id="4008582at2759"/>
<accession>C5M8R5</accession>
<dbReference type="GO" id="GO:0016192">
    <property type="term" value="P:vesicle-mediated transport"/>
    <property type="evidence" value="ECO:0007669"/>
    <property type="project" value="UniProtKB-KW"/>
</dbReference>
<dbReference type="Pfam" id="PF09753">
    <property type="entry name" value="Use1"/>
    <property type="match status" value="1"/>
</dbReference>
<evidence type="ECO:0000256" key="11">
    <source>
        <dbReference type="SAM" id="Phobius"/>
    </source>
</evidence>
<keyword evidence="4 11" id="KW-0812">Transmembrane</keyword>
<feature type="region of interest" description="Disordered" evidence="10">
    <location>
        <begin position="1"/>
        <end position="25"/>
    </location>
</feature>
<evidence type="ECO:0000256" key="10">
    <source>
        <dbReference type="SAM" id="MobiDB-lite"/>
    </source>
</evidence>
<evidence type="ECO:0000256" key="6">
    <source>
        <dbReference type="ARBA" id="ARBA00022892"/>
    </source>
</evidence>
<dbReference type="GO" id="GO:0005789">
    <property type="term" value="C:endoplasmic reticulum membrane"/>
    <property type="evidence" value="ECO:0007669"/>
    <property type="project" value="UniProtKB-SubCell"/>
</dbReference>
<dbReference type="STRING" id="294747.C5M8R5"/>
<evidence type="ECO:0000256" key="1">
    <source>
        <dbReference type="ARBA" id="ARBA00004163"/>
    </source>
</evidence>
<dbReference type="GO" id="GO:0015031">
    <property type="term" value="P:protein transport"/>
    <property type="evidence" value="ECO:0007669"/>
    <property type="project" value="UniProtKB-KW"/>
</dbReference>
<keyword evidence="8 11" id="KW-1133">Transmembrane helix</keyword>
<gene>
    <name evidence="12" type="ORF">CTRG_02787</name>
</gene>
<keyword evidence="3" id="KW-0813">Transport</keyword>